<organism evidence="1 2">
    <name type="scientific">Vermiconidia calcicola</name>
    <dbReference type="NCBI Taxonomy" id="1690605"/>
    <lineage>
        <taxon>Eukaryota</taxon>
        <taxon>Fungi</taxon>
        <taxon>Dikarya</taxon>
        <taxon>Ascomycota</taxon>
        <taxon>Pezizomycotina</taxon>
        <taxon>Dothideomycetes</taxon>
        <taxon>Dothideomycetidae</taxon>
        <taxon>Mycosphaerellales</taxon>
        <taxon>Extremaceae</taxon>
        <taxon>Vermiconidia</taxon>
    </lineage>
</organism>
<dbReference type="EMBL" id="JAUTXU010000020">
    <property type="protein sequence ID" value="KAK3720908.1"/>
    <property type="molecule type" value="Genomic_DNA"/>
</dbReference>
<evidence type="ECO:0000313" key="2">
    <source>
        <dbReference type="Proteomes" id="UP001281147"/>
    </source>
</evidence>
<keyword evidence="2" id="KW-1185">Reference proteome</keyword>
<gene>
    <name evidence="1" type="ORF">LTR37_003571</name>
</gene>
<name>A0ACC3NSI5_9PEZI</name>
<protein>
    <submittedName>
        <fullName evidence="1">Uncharacterized protein</fullName>
    </submittedName>
</protein>
<comment type="caution">
    <text evidence="1">The sequence shown here is derived from an EMBL/GenBank/DDBJ whole genome shotgun (WGS) entry which is preliminary data.</text>
</comment>
<proteinExistence type="predicted"/>
<dbReference type="Proteomes" id="UP001281147">
    <property type="component" value="Unassembled WGS sequence"/>
</dbReference>
<sequence>MNQTDPATITSDAQVSHQDNHCYLLELPGELRNEVFALALYYPEGITINLESETEKKRTSHPLALTMRCKQIRQECGDIFSDMNEVTIQLPFRKWIEQIIPAPKAPVDREQIRQALEPDVSTTLCDKNIPTNFPTNLKNLRLDISQYGPDIEILQELQRQDAAAALLLDYFGEVVIYDFPIDNSENYVAATDKCFNAAKYTGPYQVMRGWVHDGFRDVLVRLAVSEIQAVRERGWSGRK</sequence>
<reference evidence="1" key="1">
    <citation type="submission" date="2023-07" db="EMBL/GenBank/DDBJ databases">
        <title>Black Yeasts Isolated from many extreme environments.</title>
        <authorList>
            <person name="Coleine C."/>
            <person name="Stajich J.E."/>
            <person name="Selbmann L."/>
        </authorList>
    </citation>
    <scope>NUCLEOTIDE SEQUENCE</scope>
    <source>
        <strain evidence="1">CCFEE 5714</strain>
    </source>
</reference>
<accession>A0ACC3NSI5</accession>
<evidence type="ECO:0000313" key="1">
    <source>
        <dbReference type="EMBL" id="KAK3720908.1"/>
    </source>
</evidence>